<keyword evidence="2" id="KW-1185">Reference proteome</keyword>
<sequence length="119" mass="13914">MLSSFSFADDTVGFLIEGKFDDSLVENLTKRISEKLEHFDRINLYLEDSNIEDFSILALIKEIIFKMEHSKRFYKIALVSDRKWVQLCGKIEGIIMDAEIKNFDSEDRMDAIAWIAQKK</sequence>
<reference evidence="1 2" key="1">
    <citation type="submission" date="2016-02" db="EMBL/GenBank/DDBJ databases">
        <title>Ulvibacter sp. LPB0005, isolated from Thais luteostoma.</title>
        <authorList>
            <person name="Shin S.-K."/>
            <person name="Yi H."/>
        </authorList>
    </citation>
    <scope>NUCLEOTIDE SEQUENCE [LARGE SCALE GENOMIC DNA]</scope>
    <source>
        <strain evidence="1 2">LPB0005</strain>
    </source>
</reference>
<evidence type="ECO:0008006" key="3">
    <source>
        <dbReference type="Google" id="ProtNLM"/>
    </source>
</evidence>
<comment type="caution">
    <text evidence="1">The sequence shown here is derived from an EMBL/GenBank/DDBJ whole genome shotgun (WGS) entry which is preliminary data.</text>
</comment>
<dbReference type="Proteomes" id="UP000077013">
    <property type="component" value="Unassembled WGS sequence"/>
</dbReference>
<organism evidence="1 2">
    <name type="scientific">Cochleicola gelatinilyticus</name>
    <dbReference type="NCBI Taxonomy" id="1763537"/>
    <lineage>
        <taxon>Bacteria</taxon>
        <taxon>Pseudomonadati</taxon>
        <taxon>Bacteroidota</taxon>
        <taxon>Flavobacteriia</taxon>
        <taxon>Flavobacteriales</taxon>
        <taxon>Flavobacteriaceae</taxon>
        <taxon>Cochleicola</taxon>
    </lineage>
</organism>
<evidence type="ECO:0000313" key="1">
    <source>
        <dbReference type="EMBL" id="OAB79761.1"/>
    </source>
</evidence>
<protein>
    <recommendedName>
        <fullName evidence="3">STAS/SEC14 domain-containing protein</fullName>
    </recommendedName>
</protein>
<dbReference type="STRING" id="1763537.ULVI_03175"/>
<proteinExistence type="predicted"/>
<dbReference type="InterPro" id="IPR038396">
    <property type="entry name" value="SpoIIAA-like_sf"/>
</dbReference>
<dbReference type="Pfam" id="PF11964">
    <property type="entry name" value="SpoIIAA-like"/>
    <property type="match status" value="1"/>
</dbReference>
<dbReference type="Gene3D" id="3.40.50.10600">
    <property type="entry name" value="SpoIIaa-like domains"/>
    <property type="match status" value="1"/>
</dbReference>
<dbReference type="InterPro" id="IPR021866">
    <property type="entry name" value="SpoIIAA-like"/>
</dbReference>
<dbReference type="SUPFAM" id="SSF52091">
    <property type="entry name" value="SpoIIaa-like"/>
    <property type="match status" value="1"/>
</dbReference>
<accession>A0A167IKT8</accession>
<dbReference type="RefSeq" id="WP_068589703.1">
    <property type="nucleotide sequence ID" value="NZ_LRXL01000026.1"/>
</dbReference>
<dbReference type="AlphaFoldDB" id="A0A167IKT8"/>
<evidence type="ECO:0000313" key="2">
    <source>
        <dbReference type="Proteomes" id="UP000077013"/>
    </source>
</evidence>
<name>A0A167IKT8_9FLAO</name>
<dbReference type="EMBL" id="LRXL01000026">
    <property type="protein sequence ID" value="OAB79761.1"/>
    <property type="molecule type" value="Genomic_DNA"/>
</dbReference>
<dbReference type="OrthoDB" id="1442608at2"/>
<dbReference type="InterPro" id="IPR036513">
    <property type="entry name" value="STAS_dom_sf"/>
</dbReference>
<gene>
    <name evidence="1" type="ORF">ULVI_03175</name>
</gene>